<dbReference type="Gene3D" id="1.10.510.10">
    <property type="entry name" value="Transferase(Phosphotransferase) domain 1"/>
    <property type="match status" value="1"/>
</dbReference>
<dbReference type="GO" id="GO:0005524">
    <property type="term" value="F:ATP binding"/>
    <property type="evidence" value="ECO:0007669"/>
    <property type="project" value="InterPro"/>
</dbReference>
<evidence type="ECO:0000313" key="3">
    <source>
        <dbReference type="Proteomes" id="UP001385951"/>
    </source>
</evidence>
<keyword evidence="3" id="KW-1185">Reference proteome</keyword>
<dbReference type="GO" id="GO:0004672">
    <property type="term" value="F:protein kinase activity"/>
    <property type="evidence" value="ECO:0007669"/>
    <property type="project" value="InterPro"/>
</dbReference>
<dbReference type="PROSITE" id="PS00108">
    <property type="entry name" value="PROTEIN_KINASE_ST"/>
    <property type="match status" value="1"/>
</dbReference>
<accession>A0AAW0FT58</accession>
<protein>
    <recommendedName>
        <fullName evidence="1">Protein kinase domain-containing protein</fullName>
    </recommendedName>
</protein>
<dbReference type="Proteomes" id="UP001385951">
    <property type="component" value="Unassembled WGS sequence"/>
</dbReference>
<dbReference type="PANTHER" id="PTHR44167:SF24">
    <property type="entry name" value="SERINE_THREONINE-PROTEIN KINASE CHK2"/>
    <property type="match status" value="1"/>
</dbReference>
<evidence type="ECO:0000259" key="1">
    <source>
        <dbReference type="PROSITE" id="PS50011"/>
    </source>
</evidence>
<dbReference type="InterPro" id="IPR011009">
    <property type="entry name" value="Kinase-like_dom_sf"/>
</dbReference>
<sequence>MLTDLPVCHPYAHYSGREPMKRQIRLDEDVLIAAVNTQHRDVIIKMIRNDSPELHIIKVLASDPMRSDPLNLSVPVLEILEYDEEYSFVVMPRWGDTDPIIKTGFDCLETAFKFVEDVLKALMFLHNNLIAHRDLKLGNILLNYQYGPEIHDLRPFLSTKRARFVLCDFGLSVMFSPDIPLSPRICPAEESERGSAQYHPIDDVGYDQIAYDPFSYDVASLGGVLCELVGYMTPLVPPLAPFLDRLVTPDITTRYSAAQALEAFLELKNNMDLAFLSSTVPPSPPPQNNLYVFSRWQDHDRWAGLPADFVQKHAAMYELVRPKKWKFP</sequence>
<proteinExistence type="predicted"/>
<dbReference type="Pfam" id="PF00069">
    <property type="entry name" value="Pkinase"/>
    <property type="match status" value="1"/>
</dbReference>
<organism evidence="2 3">
    <name type="scientific">Cerrena zonata</name>
    <dbReference type="NCBI Taxonomy" id="2478898"/>
    <lineage>
        <taxon>Eukaryota</taxon>
        <taxon>Fungi</taxon>
        <taxon>Dikarya</taxon>
        <taxon>Basidiomycota</taxon>
        <taxon>Agaricomycotina</taxon>
        <taxon>Agaricomycetes</taxon>
        <taxon>Polyporales</taxon>
        <taxon>Cerrenaceae</taxon>
        <taxon>Cerrena</taxon>
    </lineage>
</organism>
<evidence type="ECO:0000313" key="2">
    <source>
        <dbReference type="EMBL" id="KAK7684510.1"/>
    </source>
</evidence>
<dbReference type="PANTHER" id="PTHR44167">
    <property type="entry name" value="OVARIAN-SPECIFIC SERINE/THREONINE-PROTEIN KINASE LOK-RELATED"/>
    <property type="match status" value="1"/>
</dbReference>
<gene>
    <name evidence="2" type="ORF">QCA50_012457</name>
</gene>
<dbReference type="EMBL" id="JASBNA010000025">
    <property type="protein sequence ID" value="KAK7684510.1"/>
    <property type="molecule type" value="Genomic_DNA"/>
</dbReference>
<dbReference type="AlphaFoldDB" id="A0AAW0FT58"/>
<name>A0AAW0FT58_9APHY</name>
<reference evidence="2 3" key="1">
    <citation type="submission" date="2022-09" db="EMBL/GenBank/DDBJ databases">
        <authorList>
            <person name="Palmer J.M."/>
        </authorList>
    </citation>
    <scope>NUCLEOTIDE SEQUENCE [LARGE SCALE GENOMIC DNA]</scope>
    <source>
        <strain evidence="2 3">DSM 7382</strain>
    </source>
</reference>
<feature type="domain" description="Protein kinase" evidence="1">
    <location>
        <begin position="1"/>
        <end position="328"/>
    </location>
</feature>
<dbReference type="PROSITE" id="PS50011">
    <property type="entry name" value="PROTEIN_KINASE_DOM"/>
    <property type="match status" value="1"/>
</dbReference>
<dbReference type="InterPro" id="IPR008271">
    <property type="entry name" value="Ser/Thr_kinase_AS"/>
</dbReference>
<dbReference type="SUPFAM" id="SSF56112">
    <property type="entry name" value="Protein kinase-like (PK-like)"/>
    <property type="match status" value="1"/>
</dbReference>
<dbReference type="InterPro" id="IPR000719">
    <property type="entry name" value="Prot_kinase_dom"/>
</dbReference>
<comment type="caution">
    <text evidence="2">The sequence shown here is derived from an EMBL/GenBank/DDBJ whole genome shotgun (WGS) entry which is preliminary data.</text>
</comment>
<dbReference type="SMART" id="SM00220">
    <property type="entry name" value="S_TKc"/>
    <property type="match status" value="1"/>
</dbReference>